<dbReference type="Proteomes" id="UP000663836">
    <property type="component" value="Unassembled WGS sequence"/>
</dbReference>
<dbReference type="GO" id="GO:0071013">
    <property type="term" value="C:catalytic step 2 spliceosome"/>
    <property type="evidence" value="ECO:0007669"/>
    <property type="project" value="TreeGrafter"/>
</dbReference>
<evidence type="ECO:0000256" key="1">
    <source>
        <dbReference type="ARBA" id="ARBA00004123"/>
    </source>
</evidence>
<evidence type="ECO:0000256" key="5">
    <source>
        <dbReference type="ARBA" id="ARBA00031070"/>
    </source>
</evidence>
<dbReference type="EMBL" id="CAJOAX010001888">
    <property type="protein sequence ID" value="CAF3753574.1"/>
    <property type="molecule type" value="Genomic_DNA"/>
</dbReference>
<protein>
    <recommendedName>
        <fullName evidence="2">Pre-mRNA-processing factor 6</fullName>
    </recommendedName>
    <alternativeName>
        <fullName evidence="6">PRP6 homolog</fullName>
    </alternativeName>
    <alternativeName>
        <fullName evidence="5">U5 snRNP-associated 102 kDa protein</fullName>
    </alternativeName>
</protein>
<evidence type="ECO:0000256" key="7">
    <source>
        <dbReference type="ARBA" id="ARBA00046247"/>
    </source>
</evidence>
<dbReference type="EMBL" id="CAJNOH010000160">
    <property type="protein sequence ID" value="CAF0916440.1"/>
    <property type="molecule type" value="Genomic_DNA"/>
</dbReference>
<evidence type="ECO:0000313" key="19">
    <source>
        <dbReference type="Proteomes" id="UP000663836"/>
    </source>
</evidence>
<dbReference type="Proteomes" id="UP000663854">
    <property type="component" value="Unassembled WGS sequence"/>
</dbReference>
<dbReference type="Proteomes" id="UP000663889">
    <property type="component" value="Unassembled WGS sequence"/>
</dbReference>
<dbReference type="InterPro" id="IPR011990">
    <property type="entry name" value="TPR-like_helical_dom_sf"/>
</dbReference>
<dbReference type="GO" id="GO:0046540">
    <property type="term" value="C:U4/U6 x U5 tri-snRNP complex"/>
    <property type="evidence" value="ECO:0007669"/>
    <property type="project" value="TreeGrafter"/>
</dbReference>
<gene>
    <name evidence="16" type="ORF">FNK824_LOCUS9150</name>
    <name evidence="18" type="ORF">JBS370_LOCUS19026</name>
    <name evidence="15" type="ORF">JXQ802_LOCUS25707</name>
    <name evidence="17" type="ORF">OTI717_LOCUS15716</name>
    <name evidence="11" type="ORF">PYM288_LOCUS10296</name>
    <name evidence="12" type="ORF">RFH988_LOCUS10910</name>
    <name evidence="13" type="ORF">SEV965_LOCUS11326</name>
    <name evidence="14" type="ORF">ZHD862_LOCUS16277</name>
</gene>
<evidence type="ECO:0000313" key="20">
    <source>
        <dbReference type="Proteomes" id="UP000663870"/>
    </source>
</evidence>
<comment type="caution">
    <text evidence="18">The sequence shown here is derived from an EMBL/GenBank/DDBJ whole genome shotgun (WGS) entry which is preliminary data.</text>
</comment>
<evidence type="ECO:0000256" key="9">
    <source>
        <dbReference type="SAM" id="MobiDB-lite"/>
    </source>
</evidence>
<dbReference type="FunFam" id="1.25.40.10:FF:003529">
    <property type="entry name" value="Uncharacterized protein"/>
    <property type="match status" value="1"/>
</dbReference>
<dbReference type="GO" id="GO:0000244">
    <property type="term" value="P:spliceosomal tri-snRNP complex assembly"/>
    <property type="evidence" value="ECO:0007669"/>
    <property type="project" value="TreeGrafter"/>
</dbReference>
<name>A0A819FC14_9BILA</name>
<evidence type="ECO:0000313" key="15">
    <source>
        <dbReference type="EMBL" id="CAF1226421.1"/>
    </source>
</evidence>
<evidence type="ECO:0000256" key="2">
    <source>
        <dbReference type="ARBA" id="ARBA00020235"/>
    </source>
</evidence>
<evidence type="ECO:0000256" key="8">
    <source>
        <dbReference type="SAM" id="Coils"/>
    </source>
</evidence>
<dbReference type="Proteomes" id="UP000663823">
    <property type="component" value="Unassembled WGS sequence"/>
</dbReference>
<dbReference type="Pfam" id="PF13432">
    <property type="entry name" value="TPR_16"/>
    <property type="match status" value="1"/>
</dbReference>
<keyword evidence="20" id="KW-1185">Reference proteome</keyword>
<dbReference type="EMBL" id="CAJNOT010000761">
    <property type="protein sequence ID" value="CAF1075016.1"/>
    <property type="molecule type" value="Genomic_DNA"/>
</dbReference>
<dbReference type="SMART" id="SM00386">
    <property type="entry name" value="HAT"/>
    <property type="match status" value="12"/>
</dbReference>
<feature type="compositionally biased region" description="Acidic residues" evidence="9">
    <location>
        <begin position="60"/>
        <end position="77"/>
    </location>
</feature>
<evidence type="ECO:0000313" key="13">
    <source>
        <dbReference type="EMBL" id="CAF1011616.1"/>
    </source>
</evidence>
<dbReference type="PANTHER" id="PTHR11246">
    <property type="entry name" value="PRE-MRNA SPLICING FACTOR"/>
    <property type="match status" value="1"/>
</dbReference>
<feature type="coiled-coil region" evidence="8">
    <location>
        <begin position="109"/>
        <end position="143"/>
    </location>
</feature>
<organism evidence="18 19">
    <name type="scientific">Rotaria sordida</name>
    <dbReference type="NCBI Taxonomy" id="392033"/>
    <lineage>
        <taxon>Eukaryota</taxon>
        <taxon>Metazoa</taxon>
        <taxon>Spiralia</taxon>
        <taxon>Gnathifera</taxon>
        <taxon>Rotifera</taxon>
        <taxon>Eurotatoria</taxon>
        <taxon>Bdelloidea</taxon>
        <taxon>Philodinida</taxon>
        <taxon>Philodinidae</taxon>
        <taxon>Rotaria</taxon>
    </lineage>
</organism>
<evidence type="ECO:0000313" key="12">
    <source>
        <dbReference type="EMBL" id="CAF0937909.1"/>
    </source>
</evidence>
<dbReference type="PANTHER" id="PTHR11246:SF1">
    <property type="entry name" value="PRE-MRNA-PROCESSING FACTOR 6"/>
    <property type="match status" value="1"/>
</dbReference>
<dbReference type="EMBL" id="CAJNOL010000876">
    <property type="protein sequence ID" value="CAF1226421.1"/>
    <property type="molecule type" value="Genomic_DNA"/>
</dbReference>
<feature type="domain" description="PRP1 splicing factor N-terminal" evidence="10">
    <location>
        <begin position="15"/>
        <end position="164"/>
    </location>
</feature>
<comment type="function">
    <text evidence="7">Involved in pre-mRNA splicing as component of the U4/U6-U5 tri-snRNP complex, one of the building blocks of the spliceosome. Enhances dihydrotestosterone-induced transactivation activity of AR, as well as dexamethasone-induced transactivation activity of NR3C1, but does not affect estrogen-induced transactivation.</text>
</comment>
<keyword evidence="3" id="KW-0677">Repeat</keyword>
<evidence type="ECO:0000313" key="14">
    <source>
        <dbReference type="EMBL" id="CAF1075016.1"/>
    </source>
</evidence>
<dbReference type="Proteomes" id="UP000663874">
    <property type="component" value="Unassembled WGS sequence"/>
</dbReference>
<feature type="region of interest" description="Disordered" evidence="9">
    <location>
        <begin position="1"/>
        <end position="94"/>
    </location>
</feature>
<evidence type="ECO:0000256" key="4">
    <source>
        <dbReference type="ARBA" id="ARBA00023242"/>
    </source>
</evidence>
<dbReference type="Proteomes" id="UP000663870">
    <property type="component" value="Unassembled WGS sequence"/>
</dbReference>
<dbReference type="InterPro" id="IPR003107">
    <property type="entry name" value="HAT"/>
</dbReference>
<dbReference type="EMBL" id="CAJNOU010000485">
    <property type="protein sequence ID" value="CAF1011616.1"/>
    <property type="molecule type" value="Genomic_DNA"/>
</dbReference>
<dbReference type="FunFam" id="1.25.40.10:FF:000058">
    <property type="entry name" value="Pre-mRNA processing factor 6"/>
    <property type="match status" value="1"/>
</dbReference>
<evidence type="ECO:0000256" key="6">
    <source>
        <dbReference type="ARBA" id="ARBA00032140"/>
    </source>
</evidence>
<dbReference type="EMBL" id="CAJNOO010000417">
    <property type="protein sequence ID" value="CAF0937909.1"/>
    <property type="molecule type" value="Genomic_DNA"/>
</dbReference>
<dbReference type="EMBL" id="CAJOBE010000940">
    <property type="protein sequence ID" value="CAF3700775.1"/>
    <property type="molecule type" value="Genomic_DNA"/>
</dbReference>
<dbReference type="Proteomes" id="UP000663882">
    <property type="component" value="Unassembled WGS sequence"/>
</dbReference>
<evidence type="ECO:0000313" key="17">
    <source>
        <dbReference type="EMBL" id="CAF3753574.1"/>
    </source>
</evidence>
<comment type="subcellular location">
    <subcellularLocation>
        <location evidence="1">Nucleus</location>
    </subcellularLocation>
</comment>
<reference evidence="18" key="1">
    <citation type="submission" date="2021-02" db="EMBL/GenBank/DDBJ databases">
        <authorList>
            <person name="Nowell W R."/>
        </authorList>
    </citation>
    <scope>NUCLEOTIDE SEQUENCE</scope>
</reference>
<evidence type="ECO:0000313" key="11">
    <source>
        <dbReference type="EMBL" id="CAF0916440.1"/>
    </source>
</evidence>
<dbReference type="InterPro" id="IPR010491">
    <property type="entry name" value="PRP1_N"/>
</dbReference>
<dbReference type="EMBL" id="CAJOBD010002224">
    <property type="protein sequence ID" value="CAF3865870.1"/>
    <property type="molecule type" value="Genomic_DNA"/>
</dbReference>
<keyword evidence="8" id="KW-0175">Coiled coil</keyword>
<dbReference type="Proteomes" id="UP000663864">
    <property type="component" value="Unassembled WGS sequence"/>
</dbReference>
<dbReference type="Pfam" id="PF06424">
    <property type="entry name" value="PRP1_N"/>
    <property type="match status" value="1"/>
</dbReference>
<dbReference type="InterPro" id="IPR045075">
    <property type="entry name" value="Syf1-like"/>
</dbReference>
<evidence type="ECO:0000256" key="3">
    <source>
        <dbReference type="ARBA" id="ARBA00022737"/>
    </source>
</evidence>
<evidence type="ECO:0000259" key="10">
    <source>
        <dbReference type="Pfam" id="PF06424"/>
    </source>
</evidence>
<evidence type="ECO:0000313" key="16">
    <source>
        <dbReference type="EMBL" id="CAF3700775.1"/>
    </source>
</evidence>
<dbReference type="OrthoDB" id="440128at2759"/>
<evidence type="ECO:0000313" key="18">
    <source>
        <dbReference type="EMBL" id="CAF3865870.1"/>
    </source>
</evidence>
<dbReference type="Gene3D" id="1.25.40.10">
    <property type="entry name" value="Tetratricopeptide repeat domain"/>
    <property type="match status" value="4"/>
</dbReference>
<keyword evidence="4" id="KW-0539">Nucleus</keyword>
<dbReference type="FunFam" id="1.25.40.10:FF:000054">
    <property type="entry name" value="Pre-mRNA processing factor 6"/>
    <property type="match status" value="1"/>
</dbReference>
<dbReference type="AlphaFoldDB" id="A0A819FC14"/>
<sequence>MATKKRTKAFMGMPAPLGYVPGLGRGATGFTTRSDIGPARETGDISDERHAPPTKRREDDNDDDDTDLNDSNFDEEFGYGGSLFKNDPYEKDDEEADQIYESIDKRMDEKRKERRERRFQEEVEKYRQERPKIQQQFSDLKRKLADVTPEEWMNMPEVGDARNKRQRNPRQEKFTPVPDALIAKAVSATEQTNIVDIREQKYGGFLTPATGMSTPSTEIDMPKIGQARNTLMNVRLSQVSDSVSGQTVVDPKGYLTDMQSMLPSYGGDINDVKKARLLLKSVRETNPSHPPAWIASARLEEVVGKVQAARNLIMRGTEHCPKSEDVWLEAARLMPLDLARGIVTHAVRHLPQSVKIWVKAADLEQEPKAKKQVLRRALEHVPNSVRLWKAAVELEDEDDARVMLSRAVECCPTSVDLWLALARLETYENARRVLNKAREHIPTDRQIWIMAAKLEEANGNDAMVDRLIERALASLTANMVEINREHWLKDAIDCEKAGSVHTCQALIRNIIGIGIDAEDQLETWIEDAQSCQNENTYECARAIYTHARKLHPTKKQLWLEAADFERKHGTREQLEELLSTAVVSCPKAEVLWLMLAKSKWLAGNVPLARETLSAGFQANPNSEEIWLAAVKLESENNEYTKALSLLKKARLHAPTARVYMKSVRLHWCLNDIPAAKELLEEALKTYGNFPKLWMMKGQISAQQGSNGFDAAREAYLEGIKRCPTSIPLWLLLIQLEIDNGQLIKARANLEKARLRNPMTPELWLTSVRLEVNAGNIQQAKVMLARGMQECPSAGILWAEAIFMEPRPQRKSKSVDALKKCEHDPHVLMAVSKLFWSERRIDKAREWFNRTIKIETDNGDCWAAFYKFELIHGTEQQQIDIKQKCINFEPRHGELWCRIAKDVKNWKLKTGEILELCATQMPLPN</sequence>
<dbReference type="SUPFAM" id="SSF48452">
    <property type="entry name" value="TPR-like"/>
    <property type="match status" value="6"/>
</dbReference>
<feature type="compositionally biased region" description="Basic and acidic residues" evidence="9">
    <location>
        <begin position="41"/>
        <end position="59"/>
    </location>
</feature>
<accession>A0A819FC14</accession>
<proteinExistence type="predicted"/>